<evidence type="ECO:0000313" key="2">
    <source>
        <dbReference type="EMBL" id="MDC8784202.1"/>
    </source>
</evidence>
<accession>A0ABT5KMQ3</accession>
<evidence type="ECO:0000313" key="3">
    <source>
        <dbReference type="Proteomes" id="UP001219862"/>
    </source>
</evidence>
<protein>
    <submittedName>
        <fullName evidence="2">DUF2145 domain-containing protein</fullName>
    </submittedName>
</protein>
<evidence type="ECO:0000256" key="1">
    <source>
        <dbReference type="SAM" id="MobiDB-lite"/>
    </source>
</evidence>
<dbReference type="InterPro" id="IPR014547">
    <property type="entry name" value="UCP028477"/>
</dbReference>
<dbReference type="Proteomes" id="UP001219862">
    <property type="component" value="Unassembled WGS sequence"/>
</dbReference>
<feature type="region of interest" description="Disordered" evidence="1">
    <location>
        <begin position="150"/>
        <end position="176"/>
    </location>
</feature>
<dbReference type="EMBL" id="JAQQXS010000002">
    <property type="protein sequence ID" value="MDC8784202.1"/>
    <property type="molecule type" value="Genomic_DNA"/>
</dbReference>
<reference evidence="2 3" key="1">
    <citation type="submission" date="2022-10" db="EMBL/GenBank/DDBJ databases">
        <title>paucibacter sp. hw8 Genome sequencing.</title>
        <authorList>
            <person name="Park S."/>
        </authorList>
    </citation>
    <scope>NUCLEOTIDE SEQUENCE [LARGE SCALE GENOMIC DNA]</scope>
    <source>
        <strain evidence="3">hw8</strain>
    </source>
</reference>
<organism evidence="2 3">
    <name type="scientific">Roseateles koreensis</name>
    <dbReference type="NCBI Taxonomy" id="2987526"/>
    <lineage>
        <taxon>Bacteria</taxon>
        <taxon>Pseudomonadati</taxon>
        <taxon>Pseudomonadota</taxon>
        <taxon>Betaproteobacteria</taxon>
        <taxon>Burkholderiales</taxon>
        <taxon>Sphaerotilaceae</taxon>
        <taxon>Roseateles</taxon>
    </lineage>
</organism>
<proteinExistence type="predicted"/>
<comment type="caution">
    <text evidence="2">The sequence shown here is derived from an EMBL/GenBank/DDBJ whole genome shotgun (WGS) entry which is preliminary data.</text>
</comment>
<dbReference type="Pfam" id="PF09916">
    <property type="entry name" value="DUF2145"/>
    <property type="match status" value="1"/>
</dbReference>
<name>A0ABT5KMQ3_9BURK</name>
<dbReference type="PIRSF" id="PIRSF028477">
    <property type="entry name" value="UCP028477"/>
    <property type="match status" value="1"/>
</dbReference>
<dbReference type="RefSeq" id="WP_273595312.1">
    <property type="nucleotide sequence ID" value="NZ_JAQQXS010000002.1"/>
</dbReference>
<sequence>MRLADVVRRELALSGQRVALLSRSGLDLSHFGLRYSHAGLSLQGSGNAPWSVRQLYYACEEQRPRLYDQGLAGFVLGADDAREAYVSLVFFPEAQALPLERAALDKRLSLQLLSPRYSANAYPFSQRYQNCNQWVAELMASAWAEPAGDGVAGEDSTVKSDAGDGTGQSAGPGAEVRARAQRWLSMNNYQPTVMAPDWPVLMWLGALIPWIHSDDHPLEDLRQPQFRVSMPASLEAFVQAQMPGASRVELCQTANRIVIHRGWRPIDPGCQAGAQDEVITLN</sequence>
<gene>
    <name evidence="2" type="ORF">PRZ01_03220</name>
</gene>
<keyword evidence="3" id="KW-1185">Reference proteome</keyword>